<dbReference type="InterPro" id="IPR050923">
    <property type="entry name" value="Cell_Proc_Reg/RNA_Proc"/>
</dbReference>
<feature type="transmembrane region" description="Helical" evidence="2">
    <location>
        <begin position="69"/>
        <end position="88"/>
    </location>
</feature>
<keyword evidence="5" id="KW-1185">Reference proteome</keyword>
<evidence type="ECO:0000313" key="5">
    <source>
        <dbReference type="Proteomes" id="UP000289856"/>
    </source>
</evidence>
<dbReference type="Proteomes" id="UP000289856">
    <property type="component" value="Chromosome"/>
</dbReference>
<dbReference type="Pfam" id="PF00498">
    <property type="entry name" value="FHA"/>
    <property type="match status" value="1"/>
</dbReference>
<evidence type="ECO:0000256" key="1">
    <source>
        <dbReference type="SAM" id="MobiDB-lite"/>
    </source>
</evidence>
<evidence type="ECO:0000259" key="3">
    <source>
        <dbReference type="PROSITE" id="PS50006"/>
    </source>
</evidence>
<keyword evidence="2" id="KW-0812">Transmembrane</keyword>
<dbReference type="InterPro" id="IPR000253">
    <property type="entry name" value="FHA_dom"/>
</dbReference>
<dbReference type="EMBL" id="AP019400">
    <property type="protein sequence ID" value="BBI31482.1"/>
    <property type="molecule type" value="Genomic_DNA"/>
</dbReference>
<dbReference type="CDD" id="cd00060">
    <property type="entry name" value="FHA"/>
    <property type="match status" value="1"/>
</dbReference>
<dbReference type="OrthoDB" id="189537at2"/>
<sequence length="278" mass="30386">MKDSEQVNKDRGDRFKFERSKLPRNAKAIWGITATVVSLLGIIVVPISVSAAGSLETSASQVKVGTLPLLAALGVGIAVAVAAVIAFLQMAARGKELNDLSTHTNEGIEGIEVRDAEDHGSVNDSVDPVWEDEDATDDSEYEHNPLTDYTIPTTQLLAYPDQAELADDGEPRVYGVEGEHAGNGYRVLNRRLTFGRDPRQCVILFPYEAGEISRLHCTLRYMEESRLFTLEDHGSSNGTFLSNGERIQPGKRVELRAGDRFSLSGNDHVFEVLDAVNS</sequence>
<keyword evidence="2" id="KW-0472">Membrane</keyword>
<dbReference type="PANTHER" id="PTHR23308">
    <property type="entry name" value="NUCLEAR INHIBITOR OF PROTEIN PHOSPHATASE-1"/>
    <property type="match status" value="1"/>
</dbReference>
<protein>
    <recommendedName>
        <fullName evidence="3">FHA domain-containing protein</fullName>
    </recommendedName>
</protein>
<feature type="compositionally biased region" description="Acidic residues" evidence="1">
    <location>
        <begin position="129"/>
        <end position="140"/>
    </location>
</feature>
<feature type="region of interest" description="Disordered" evidence="1">
    <location>
        <begin position="115"/>
        <end position="145"/>
    </location>
</feature>
<proteinExistence type="predicted"/>
<dbReference type="SUPFAM" id="SSF49879">
    <property type="entry name" value="SMAD/FHA domain"/>
    <property type="match status" value="1"/>
</dbReference>
<dbReference type="SMART" id="SM00240">
    <property type="entry name" value="FHA"/>
    <property type="match status" value="1"/>
</dbReference>
<dbReference type="AlphaFoldDB" id="A0A3T1D060"/>
<gene>
    <name evidence="4" type="ORF">KCTCHS21_08810</name>
</gene>
<evidence type="ECO:0000256" key="2">
    <source>
        <dbReference type="SAM" id="Phobius"/>
    </source>
</evidence>
<dbReference type="RefSeq" id="WP_130605331.1">
    <property type="nucleotide sequence ID" value="NZ_AP019400.1"/>
</dbReference>
<feature type="domain" description="FHA" evidence="3">
    <location>
        <begin position="192"/>
        <end position="246"/>
    </location>
</feature>
<keyword evidence="2" id="KW-1133">Transmembrane helix</keyword>
<name>A0A3T1D060_9BACL</name>
<dbReference type="PROSITE" id="PS50006">
    <property type="entry name" value="FHA_DOMAIN"/>
    <property type="match status" value="1"/>
</dbReference>
<organism evidence="4 5">
    <name type="scientific">Cohnella abietis</name>
    <dbReference type="NCBI Taxonomy" id="2507935"/>
    <lineage>
        <taxon>Bacteria</taxon>
        <taxon>Bacillati</taxon>
        <taxon>Bacillota</taxon>
        <taxon>Bacilli</taxon>
        <taxon>Bacillales</taxon>
        <taxon>Paenibacillaceae</taxon>
        <taxon>Cohnella</taxon>
    </lineage>
</organism>
<dbReference type="InterPro" id="IPR008984">
    <property type="entry name" value="SMAD_FHA_dom_sf"/>
</dbReference>
<dbReference type="KEGG" id="cohn:KCTCHS21_08810"/>
<accession>A0A3T1D060</accession>
<reference evidence="4 5" key="1">
    <citation type="submission" date="2019-01" db="EMBL/GenBank/DDBJ databases">
        <title>Complete genome sequence of Cohnella hallensis HS21 isolated from Korean fir (Abies koreana) rhizospheric soil.</title>
        <authorList>
            <person name="Jiang L."/>
            <person name="Kang S.W."/>
            <person name="Kim S."/>
            <person name="Jung J."/>
            <person name="Kim C.Y."/>
            <person name="Kim D.H."/>
            <person name="Kim S.W."/>
            <person name="Lee J."/>
        </authorList>
    </citation>
    <scope>NUCLEOTIDE SEQUENCE [LARGE SCALE GENOMIC DNA]</scope>
    <source>
        <strain evidence="4 5">HS21</strain>
    </source>
</reference>
<evidence type="ECO:0000313" key="4">
    <source>
        <dbReference type="EMBL" id="BBI31482.1"/>
    </source>
</evidence>
<feature type="transmembrane region" description="Helical" evidence="2">
    <location>
        <begin position="28"/>
        <end position="49"/>
    </location>
</feature>
<dbReference type="Gene3D" id="2.60.200.20">
    <property type="match status" value="1"/>
</dbReference>